<evidence type="ECO:0000256" key="11">
    <source>
        <dbReference type="SAM" id="Phobius"/>
    </source>
</evidence>
<dbReference type="SMART" id="SM00724">
    <property type="entry name" value="TLC"/>
    <property type="match status" value="1"/>
</dbReference>
<dbReference type="AlphaFoldDB" id="A0A136IK03"/>
<feature type="transmembrane region" description="Helical" evidence="11">
    <location>
        <begin position="295"/>
        <end position="314"/>
    </location>
</feature>
<dbReference type="PANTHER" id="PTHR12560">
    <property type="entry name" value="LONGEVITY ASSURANCE FACTOR 1 LAG1"/>
    <property type="match status" value="1"/>
</dbReference>
<dbReference type="GO" id="GO:0050291">
    <property type="term" value="F:sphingosine N-acyltransferase activity"/>
    <property type="evidence" value="ECO:0007669"/>
    <property type="project" value="InterPro"/>
</dbReference>
<dbReference type="GO" id="GO:0046513">
    <property type="term" value="P:ceramide biosynthetic process"/>
    <property type="evidence" value="ECO:0007669"/>
    <property type="project" value="InterPro"/>
</dbReference>
<dbReference type="GO" id="GO:0005789">
    <property type="term" value="C:endoplasmic reticulum membrane"/>
    <property type="evidence" value="ECO:0007669"/>
    <property type="project" value="UniProtKB-SubCell"/>
</dbReference>
<evidence type="ECO:0000256" key="8">
    <source>
        <dbReference type="ARBA" id="ARBA00023180"/>
    </source>
</evidence>
<feature type="transmembrane region" description="Helical" evidence="11">
    <location>
        <begin position="162"/>
        <end position="183"/>
    </location>
</feature>
<reference evidence="14" key="1">
    <citation type="submission" date="2016-02" db="EMBL/GenBank/DDBJ databases">
        <title>Draft genome sequence of Microdochium bolleyi, a fungal endophyte of beachgrass.</title>
        <authorList>
            <consortium name="DOE Joint Genome Institute"/>
            <person name="David A.S."/>
            <person name="May G."/>
            <person name="Haridas S."/>
            <person name="Lim J."/>
            <person name="Wang M."/>
            <person name="Labutti K."/>
            <person name="Lipzen A."/>
            <person name="Barry K."/>
            <person name="Grigoriev I.V."/>
        </authorList>
    </citation>
    <scope>NUCLEOTIDE SEQUENCE [LARGE SCALE GENOMIC DNA]</scope>
    <source>
        <strain evidence="14">J235TASD1</strain>
    </source>
</reference>
<comment type="subcellular location">
    <subcellularLocation>
        <location evidence="1">Endoplasmic reticulum membrane</location>
        <topology evidence="1">Multi-pass membrane protein</topology>
    </subcellularLocation>
</comment>
<evidence type="ECO:0000256" key="10">
    <source>
        <dbReference type="SAM" id="MobiDB-lite"/>
    </source>
</evidence>
<evidence type="ECO:0000256" key="4">
    <source>
        <dbReference type="ARBA" id="ARBA00022692"/>
    </source>
</evidence>
<dbReference type="InterPro" id="IPR016439">
    <property type="entry name" value="Lag1/Lac1-like"/>
</dbReference>
<dbReference type="STRING" id="196109.A0A136IK03"/>
<evidence type="ECO:0000256" key="7">
    <source>
        <dbReference type="ARBA" id="ARBA00023136"/>
    </source>
</evidence>
<feature type="domain" description="TLC" evidence="12">
    <location>
        <begin position="157"/>
        <end position="382"/>
    </location>
</feature>
<keyword evidence="3" id="KW-0808">Transferase</keyword>
<proteinExistence type="inferred from homology"/>
<dbReference type="InterPro" id="IPR006634">
    <property type="entry name" value="TLC-dom"/>
</dbReference>
<dbReference type="Proteomes" id="UP000070501">
    <property type="component" value="Unassembled WGS sequence"/>
</dbReference>
<evidence type="ECO:0000313" key="14">
    <source>
        <dbReference type="Proteomes" id="UP000070501"/>
    </source>
</evidence>
<feature type="transmembrane region" description="Helical" evidence="11">
    <location>
        <begin position="252"/>
        <end position="275"/>
    </location>
</feature>
<evidence type="ECO:0000256" key="2">
    <source>
        <dbReference type="ARBA" id="ARBA00009808"/>
    </source>
</evidence>
<keyword evidence="5" id="KW-0256">Endoplasmic reticulum</keyword>
<protein>
    <submittedName>
        <fullName evidence="13">TLC domain-domain-containing protein</fullName>
    </submittedName>
</protein>
<keyword evidence="8" id="KW-0325">Glycoprotein</keyword>
<evidence type="ECO:0000256" key="9">
    <source>
        <dbReference type="PROSITE-ProRule" id="PRU00205"/>
    </source>
</evidence>
<evidence type="ECO:0000259" key="12">
    <source>
        <dbReference type="PROSITE" id="PS50922"/>
    </source>
</evidence>
<evidence type="ECO:0000256" key="6">
    <source>
        <dbReference type="ARBA" id="ARBA00022989"/>
    </source>
</evidence>
<keyword evidence="6 11" id="KW-1133">Transmembrane helix</keyword>
<dbReference type="PANTHER" id="PTHR12560:SF11">
    <property type="entry name" value="CERAMIDE SYNTHASE LAC1-RELATED"/>
    <property type="match status" value="1"/>
</dbReference>
<comment type="similarity">
    <text evidence="2">Belongs to the sphingosine N-acyltransferase family.</text>
</comment>
<dbReference type="Pfam" id="PF03798">
    <property type="entry name" value="TRAM_LAG1_CLN8"/>
    <property type="match status" value="1"/>
</dbReference>
<dbReference type="OrthoDB" id="3053196at2759"/>
<sequence>METTMSDLDAIRLGIQPRKTARDSSSRVTFAPDNTRNHVQKSRERRSRDKTGPSGGGCLKFIQSRSWIQPLVLVLVCLAAYRVDPGEHNPFHRYIFISYQITDTTHGTTTYGKGPRDLTFVAFYTLVLTFTREFTMQELLRPLARAAGLSSRKRHASRQARFMEQMYTAVYFSVMGPVGLYVMRHYSAAAAAAAPGKWYFDTHAMYAGYPHTTHDGPFKAYYLVQAAYWAQQAVVLVLGLERPRKDFRELVAHHIVTLALIGLSWRFHFGFLGIAVYVTHDISDLALAITKSLQYINSALAVPSFAVFIGVWVYTRHYLNCRILWSLLNEFRTVGPYELDWDAQQYKCPLSNAVTLVLLSALQALNVFWLACIVRSAYRIVVHKVATDDRSEGEDEGVVEDGEGKKVM</sequence>
<dbReference type="EMBL" id="KQ964286">
    <property type="protein sequence ID" value="KXJ85291.1"/>
    <property type="molecule type" value="Genomic_DNA"/>
</dbReference>
<keyword evidence="4 9" id="KW-0812">Transmembrane</keyword>
<name>A0A136IK03_9PEZI</name>
<dbReference type="PROSITE" id="PS50922">
    <property type="entry name" value="TLC"/>
    <property type="match status" value="1"/>
</dbReference>
<evidence type="ECO:0000256" key="3">
    <source>
        <dbReference type="ARBA" id="ARBA00022679"/>
    </source>
</evidence>
<evidence type="ECO:0000256" key="1">
    <source>
        <dbReference type="ARBA" id="ARBA00004477"/>
    </source>
</evidence>
<keyword evidence="14" id="KW-1185">Reference proteome</keyword>
<dbReference type="InParanoid" id="A0A136IK03"/>
<accession>A0A136IK03</accession>
<feature type="region of interest" description="Disordered" evidence="10">
    <location>
        <begin position="19"/>
        <end position="55"/>
    </location>
</feature>
<organism evidence="13 14">
    <name type="scientific">Microdochium bolleyi</name>
    <dbReference type="NCBI Taxonomy" id="196109"/>
    <lineage>
        <taxon>Eukaryota</taxon>
        <taxon>Fungi</taxon>
        <taxon>Dikarya</taxon>
        <taxon>Ascomycota</taxon>
        <taxon>Pezizomycotina</taxon>
        <taxon>Sordariomycetes</taxon>
        <taxon>Xylariomycetidae</taxon>
        <taxon>Xylariales</taxon>
        <taxon>Microdochiaceae</taxon>
        <taxon>Microdochium</taxon>
    </lineage>
</organism>
<keyword evidence="7 9" id="KW-0472">Membrane</keyword>
<evidence type="ECO:0000313" key="13">
    <source>
        <dbReference type="EMBL" id="KXJ85291.1"/>
    </source>
</evidence>
<evidence type="ECO:0000256" key="5">
    <source>
        <dbReference type="ARBA" id="ARBA00022824"/>
    </source>
</evidence>
<gene>
    <name evidence="13" type="ORF">Micbo1qcDRAFT_56176</name>
</gene>
<dbReference type="FunCoup" id="A0A136IK03">
    <property type="interactions" value="587"/>
</dbReference>